<feature type="compositionally biased region" description="Basic residues" evidence="6">
    <location>
        <begin position="228"/>
        <end position="238"/>
    </location>
</feature>
<evidence type="ECO:0000256" key="6">
    <source>
        <dbReference type="SAM" id="MobiDB-lite"/>
    </source>
</evidence>
<evidence type="ECO:0000256" key="2">
    <source>
        <dbReference type="ARBA" id="ARBA00022723"/>
    </source>
</evidence>
<protein>
    <recommendedName>
        <fullName evidence="7">PARP-type domain-containing protein</fullName>
    </recommendedName>
</protein>
<evidence type="ECO:0000256" key="4">
    <source>
        <dbReference type="ARBA" id="ARBA00022833"/>
    </source>
</evidence>
<dbReference type="SUPFAM" id="SSF57716">
    <property type="entry name" value="Glucocorticoid receptor-like (DNA-binding domain)"/>
    <property type="match status" value="1"/>
</dbReference>
<feature type="compositionally biased region" description="Acidic residues" evidence="6">
    <location>
        <begin position="138"/>
        <end position="149"/>
    </location>
</feature>
<evidence type="ECO:0000256" key="1">
    <source>
        <dbReference type="ARBA" id="ARBA00004123"/>
    </source>
</evidence>
<dbReference type="GO" id="GO:0003677">
    <property type="term" value="F:DNA binding"/>
    <property type="evidence" value="ECO:0007669"/>
    <property type="project" value="InterPro"/>
</dbReference>
<dbReference type="AlphaFoldDB" id="A0AAN6EZ86"/>
<reference evidence="8" key="1">
    <citation type="submission" date="2023-01" db="EMBL/GenBank/DDBJ databases">
        <title>Exophiala dermititidis isolated from Cystic Fibrosis Patient.</title>
        <authorList>
            <person name="Kurbessoian T."/>
            <person name="Crocker A."/>
            <person name="Murante D."/>
            <person name="Hogan D.A."/>
            <person name="Stajich J.E."/>
        </authorList>
    </citation>
    <scope>NUCLEOTIDE SEQUENCE</scope>
    <source>
        <strain evidence="8">Ex8</strain>
    </source>
</reference>
<feature type="region of interest" description="Disordered" evidence="6">
    <location>
        <begin position="109"/>
        <end position="380"/>
    </location>
</feature>
<dbReference type="PROSITE" id="PS50064">
    <property type="entry name" value="ZF_PARP_2"/>
    <property type="match status" value="1"/>
</dbReference>
<dbReference type="Pfam" id="PF00645">
    <property type="entry name" value="zf-PARP"/>
    <property type="match status" value="1"/>
</dbReference>
<keyword evidence="4" id="KW-0862">Zinc</keyword>
<keyword evidence="5" id="KW-0539">Nucleus</keyword>
<evidence type="ECO:0000256" key="5">
    <source>
        <dbReference type="ARBA" id="ARBA00023242"/>
    </source>
</evidence>
<evidence type="ECO:0000259" key="7">
    <source>
        <dbReference type="PROSITE" id="PS50064"/>
    </source>
</evidence>
<dbReference type="GO" id="GO:0005634">
    <property type="term" value="C:nucleus"/>
    <property type="evidence" value="ECO:0007669"/>
    <property type="project" value="UniProtKB-SubCell"/>
</dbReference>
<feature type="compositionally biased region" description="Basic residues" evidence="6">
    <location>
        <begin position="361"/>
        <end position="380"/>
    </location>
</feature>
<sequence>MSNATYRFELAKTGRAKCQACKDAGPKIEKGELRLGTLVNIQDHFTWKWKHWGCVTPAQVKNFQDQVGPLEDLDLDEDLPAILDGYDELPPEAQEKIKFALQHGHVADEDWKGDPELNRPGQKGIRKRTPKKKKNDAEGDGEAGADAEETPSKPKAKRTGTKKAKAGPEQDEDDLALSPPPKKKQRSRKGKTEDDEEDSEPAPPPKTSGTRKRKAADENIEAAEVPKVKKSRAKKVKAKEHEAAEDSDQALNEPKAKSSRKTTNPPAAGDSEEDAPRLEAQTDGPSDAPIVKPAVKAKRGRPTKAKQESADEGDLPLPSKSKKTKKVKVKHEDEGEDVLAQEPPSVTADLDDADLEEPQQKPKKVVKRATGKGRAKRNAA</sequence>
<evidence type="ECO:0000256" key="3">
    <source>
        <dbReference type="ARBA" id="ARBA00022771"/>
    </source>
</evidence>
<dbReference type="Proteomes" id="UP001161757">
    <property type="component" value="Unassembled WGS sequence"/>
</dbReference>
<keyword evidence="2" id="KW-0479">Metal-binding</keyword>
<keyword evidence="3" id="KW-0863">Zinc-finger</keyword>
<organism evidence="8 9">
    <name type="scientific">Exophiala dermatitidis</name>
    <name type="common">Black yeast-like fungus</name>
    <name type="synonym">Wangiella dermatitidis</name>
    <dbReference type="NCBI Taxonomy" id="5970"/>
    <lineage>
        <taxon>Eukaryota</taxon>
        <taxon>Fungi</taxon>
        <taxon>Dikarya</taxon>
        <taxon>Ascomycota</taxon>
        <taxon>Pezizomycotina</taxon>
        <taxon>Eurotiomycetes</taxon>
        <taxon>Chaetothyriomycetidae</taxon>
        <taxon>Chaetothyriales</taxon>
        <taxon>Herpotrichiellaceae</taxon>
        <taxon>Exophiala</taxon>
    </lineage>
</organism>
<feature type="compositionally biased region" description="Basic residues" evidence="6">
    <location>
        <begin position="154"/>
        <end position="165"/>
    </location>
</feature>
<dbReference type="InterPro" id="IPR001510">
    <property type="entry name" value="Znf_PARP"/>
</dbReference>
<feature type="domain" description="PARP-type" evidence="7">
    <location>
        <begin position="6"/>
        <end position="105"/>
    </location>
</feature>
<feature type="compositionally biased region" description="Basic residues" evidence="6">
    <location>
        <begin position="295"/>
        <end position="304"/>
    </location>
</feature>
<evidence type="ECO:0000313" key="8">
    <source>
        <dbReference type="EMBL" id="KAJ8993968.1"/>
    </source>
</evidence>
<dbReference type="SMART" id="SM01336">
    <property type="entry name" value="zf-PARP"/>
    <property type="match status" value="1"/>
</dbReference>
<feature type="compositionally biased region" description="Basic residues" evidence="6">
    <location>
        <begin position="320"/>
        <end position="329"/>
    </location>
</feature>
<dbReference type="EMBL" id="JAJGCB010000003">
    <property type="protein sequence ID" value="KAJ8993968.1"/>
    <property type="molecule type" value="Genomic_DNA"/>
</dbReference>
<dbReference type="InterPro" id="IPR036957">
    <property type="entry name" value="Znf_PARP_sf"/>
</dbReference>
<proteinExistence type="predicted"/>
<comment type="caution">
    <text evidence="8">The sequence shown here is derived from an EMBL/GenBank/DDBJ whole genome shotgun (WGS) entry which is preliminary data.</text>
</comment>
<accession>A0AAN6EZ86</accession>
<feature type="compositionally biased region" description="Basic residues" evidence="6">
    <location>
        <begin position="124"/>
        <end position="134"/>
    </location>
</feature>
<name>A0AAN6EZ86_EXODE</name>
<comment type="subcellular location">
    <subcellularLocation>
        <location evidence="1">Nucleus</location>
    </subcellularLocation>
</comment>
<dbReference type="GO" id="GO:0008270">
    <property type="term" value="F:zinc ion binding"/>
    <property type="evidence" value="ECO:0007669"/>
    <property type="project" value="UniProtKB-KW"/>
</dbReference>
<evidence type="ECO:0000313" key="9">
    <source>
        <dbReference type="Proteomes" id="UP001161757"/>
    </source>
</evidence>
<gene>
    <name evidence="8" type="ORF">HRR80_002469</name>
</gene>
<dbReference type="Gene3D" id="3.30.1740.10">
    <property type="entry name" value="Zinc finger, PARP-type"/>
    <property type="match status" value="1"/>
</dbReference>